<evidence type="ECO:0008006" key="17">
    <source>
        <dbReference type="Google" id="ProtNLM"/>
    </source>
</evidence>
<dbReference type="PRINTS" id="PR00398">
    <property type="entry name" value="STRDHORMONER"/>
</dbReference>
<dbReference type="PROSITE" id="PS51030">
    <property type="entry name" value="NUCLEAR_REC_DBD_2"/>
    <property type="match status" value="1"/>
</dbReference>
<dbReference type="AlphaFoldDB" id="A0A553PW73"/>
<evidence type="ECO:0000256" key="10">
    <source>
        <dbReference type="ARBA" id="ARBA00023242"/>
    </source>
</evidence>
<dbReference type="PRINTS" id="PR00047">
    <property type="entry name" value="STROIDFINGER"/>
</dbReference>
<gene>
    <name evidence="15" type="ORF">DNTS_013392</name>
</gene>
<dbReference type="Proteomes" id="UP000316079">
    <property type="component" value="Unassembled WGS sequence"/>
</dbReference>
<protein>
    <recommendedName>
        <fullName evidence="17">Nuclear receptor ROR-beta</fullName>
    </recommendedName>
</protein>
<evidence type="ECO:0000256" key="6">
    <source>
        <dbReference type="ARBA" id="ARBA00023015"/>
    </source>
</evidence>
<proteinExistence type="inferred from homology"/>
<dbReference type="PANTHER" id="PTHR45805:SF6">
    <property type="entry name" value="NUCLEAR RECEPTOR ROR-BETA"/>
    <property type="match status" value="1"/>
</dbReference>
<dbReference type="InterPro" id="IPR003079">
    <property type="entry name" value="ROR_rcpt"/>
</dbReference>
<dbReference type="Pfam" id="PF00105">
    <property type="entry name" value="zf-C4"/>
    <property type="match status" value="1"/>
</dbReference>
<keyword evidence="6 11" id="KW-0805">Transcription regulation</keyword>
<keyword evidence="9 11" id="KW-0675">Receptor</keyword>
<dbReference type="Gene3D" id="3.30.50.10">
    <property type="entry name" value="Erythroid Transcription Factor GATA-1, subunit A"/>
    <property type="match status" value="1"/>
</dbReference>
<evidence type="ECO:0000259" key="14">
    <source>
        <dbReference type="PROSITE" id="PS51843"/>
    </source>
</evidence>
<dbReference type="InterPro" id="IPR035500">
    <property type="entry name" value="NHR-like_dom_sf"/>
</dbReference>
<dbReference type="EMBL" id="SRMA01026584">
    <property type="protein sequence ID" value="TRY81933.1"/>
    <property type="molecule type" value="Genomic_DNA"/>
</dbReference>
<dbReference type="InterPro" id="IPR013088">
    <property type="entry name" value="Znf_NHR/GATA"/>
</dbReference>
<dbReference type="PRINTS" id="PR01293">
    <property type="entry name" value="RORNUCRECPTR"/>
</dbReference>
<keyword evidence="4 11" id="KW-0863">Zinc-finger</keyword>
<dbReference type="GO" id="GO:0005634">
    <property type="term" value="C:nucleus"/>
    <property type="evidence" value="ECO:0007669"/>
    <property type="project" value="UniProtKB-SubCell"/>
</dbReference>
<evidence type="ECO:0000256" key="3">
    <source>
        <dbReference type="ARBA" id="ARBA00022723"/>
    </source>
</evidence>
<organism evidence="15 16">
    <name type="scientific">Danionella cerebrum</name>
    <dbReference type="NCBI Taxonomy" id="2873325"/>
    <lineage>
        <taxon>Eukaryota</taxon>
        <taxon>Metazoa</taxon>
        <taxon>Chordata</taxon>
        <taxon>Craniata</taxon>
        <taxon>Vertebrata</taxon>
        <taxon>Euteleostomi</taxon>
        <taxon>Actinopterygii</taxon>
        <taxon>Neopterygii</taxon>
        <taxon>Teleostei</taxon>
        <taxon>Ostariophysi</taxon>
        <taxon>Cypriniformes</taxon>
        <taxon>Danionidae</taxon>
        <taxon>Danioninae</taxon>
        <taxon>Danionella</taxon>
    </lineage>
</organism>
<dbReference type="CDD" id="cd06968">
    <property type="entry name" value="NR_DBD_ROR"/>
    <property type="match status" value="1"/>
</dbReference>
<evidence type="ECO:0000256" key="11">
    <source>
        <dbReference type="RuleBase" id="RU004334"/>
    </source>
</evidence>
<keyword evidence="7 11" id="KW-0238">DNA-binding</keyword>
<feature type="domain" description="NR LBD" evidence="14">
    <location>
        <begin position="290"/>
        <end position="554"/>
    </location>
</feature>
<evidence type="ECO:0000256" key="9">
    <source>
        <dbReference type="ARBA" id="ARBA00023170"/>
    </source>
</evidence>
<dbReference type="InterPro" id="IPR001628">
    <property type="entry name" value="Znf_hrmn_rcpt"/>
</dbReference>
<dbReference type="PROSITE" id="PS00031">
    <property type="entry name" value="NUCLEAR_REC_DBD_1"/>
    <property type="match status" value="1"/>
</dbReference>
<sequence length="565" mass="63285">MLSLEFCSGTGRSGSKEEVDQPASTVPFHYEQSLQNTLIIRDTLTLPDLQTAGSSLVCECSPLQCLCLKMKTDVVAQIEVIPCKICGDKSSGIHYGVITCEGCKGFFRRSQQNNASYSCPRQRNCLIDRTNRNRCQHCRLQKCLALGMSRDAVKFGRMSKKQRDSLYAEVQKHQQRLQEQRQQQPGDAEALARVYSSSLTNGLSTLNHEIGGTYASAHLIDMPKAQANGGPGGYYGIDSTQASPDQSGLDMTGMKQIKQEPIYDLTPVPNLFSYGSYHDNQLAPGISMGELDRIAQNIIKSHLETCQYTAEELQQLAWQTHSYEEVKIYQSKTRDVLWQQCAIQITHAIQYVVEFAKRITGFMELCQNDQILLLKSGEEICSLAITFMSYTTAQPLALLSYSGCLEVVLVRMCRAFNPLNNTVLFEGKYGGMQIFKALGCDDLVNAVFDFAKSLCSLQLTEEEIALFSAAVLISTDRPWLMEPRKVQKLQEKIYFALQHIMQKNHLDEDALAKLISRIPTLSALCTLHTEELQAFQQLHPETVSMLFPPLYKELFNPDAAGVMPK</sequence>
<dbReference type="SMART" id="SM00430">
    <property type="entry name" value="HOLI"/>
    <property type="match status" value="1"/>
</dbReference>
<evidence type="ECO:0000256" key="4">
    <source>
        <dbReference type="ARBA" id="ARBA00022771"/>
    </source>
</evidence>
<evidence type="ECO:0000256" key="5">
    <source>
        <dbReference type="ARBA" id="ARBA00022833"/>
    </source>
</evidence>
<dbReference type="OrthoDB" id="8832025at2759"/>
<dbReference type="Gene3D" id="1.10.565.10">
    <property type="entry name" value="Retinoid X Receptor"/>
    <property type="match status" value="1"/>
</dbReference>
<dbReference type="PROSITE" id="PS51843">
    <property type="entry name" value="NR_LBD"/>
    <property type="match status" value="1"/>
</dbReference>
<feature type="region of interest" description="Disordered" evidence="12">
    <location>
        <begin position="166"/>
        <end position="187"/>
    </location>
</feature>
<comment type="similarity">
    <text evidence="11">Belongs to the nuclear hormone receptor family.</text>
</comment>
<dbReference type="SMART" id="SM00399">
    <property type="entry name" value="ZnF_C4"/>
    <property type="match status" value="1"/>
</dbReference>
<dbReference type="Pfam" id="PF00104">
    <property type="entry name" value="Hormone_recep"/>
    <property type="match status" value="1"/>
</dbReference>
<keyword evidence="8 11" id="KW-0804">Transcription</keyword>
<dbReference type="GO" id="GO:0008270">
    <property type="term" value="F:zinc ion binding"/>
    <property type="evidence" value="ECO:0007669"/>
    <property type="project" value="UniProtKB-KW"/>
</dbReference>
<dbReference type="FunFam" id="3.30.50.10:FF:000003">
    <property type="entry name" value="Nuclear orphan receptor ROR-beta"/>
    <property type="match status" value="1"/>
</dbReference>
<evidence type="ECO:0000256" key="1">
    <source>
        <dbReference type="ARBA" id="ARBA00004123"/>
    </source>
</evidence>
<dbReference type="InterPro" id="IPR000536">
    <property type="entry name" value="Nucl_hrmn_rcpt_lig-bd"/>
</dbReference>
<keyword evidence="10 11" id="KW-0539">Nucleus</keyword>
<dbReference type="SUPFAM" id="SSF57716">
    <property type="entry name" value="Glucocorticoid receptor-like (DNA-binding domain)"/>
    <property type="match status" value="1"/>
</dbReference>
<evidence type="ECO:0000256" key="8">
    <source>
        <dbReference type="ARBA" id="ARBA00023163"/>
    </source>
</evidence>
<dbReference type="SUPFAM" id="SSF48508">
    <property type="entry name" value="Nuclear receptor ligand-binding domain"/>
    <property type="match status" value="1"/>
</dbReference>
<keyword evidence="2" id="KW-0217">Developmental protein</keyword>
<dbReference type="GO" id="GO:0000978">
    <property type="term" value="F:RNA polymerase II cis-regulatory region sequence-specific DNA binding"/>
    <property type="evidence" value="ECO:0007669"/>
    <property type="project" value="TreeGrafter"/>
</dbReference>
<accession>A0A553PW73</accession>
<keyword evidence="5 11" id="KW-0862">Zinc</keyword>
<comment type="subcellular location">
    <subcellularLocation>
        <location evidence="1 11">Nucleus</location>
    </subcellularLocation>
</comment>
<dbReference type="STRING" id="623744.A0A553PW73"/>
<dbReference type="InterPro" id="IPR044101">
    <property type="entry name" value="NR_DBD_ROR"/>
</dbReference>
<dbReference type="GO" id="GO:0004879">
    <property type="term" value="F:nuclear receptor activity"/>
    <property type="evidence" value="ECO:0007669"/>
    <property type="project" value="InterPro"/>
</dbReference>
<dbReference type="PANTHER" id="PTHR45805">
    <property type="entry name" value="NUCLEAR HORMONE RECEPTOR HR3-RELATED"/>
    <property type="match status" value="1"/>
</dbReference>
<keyword evidence="3 11" id="KW-0479">Metal-binding</keyword>
<feature type="compositionally biased region" description="Basic and acidic residues" evidence="12">
    <location>
        <begin position="166"/>
        <end position="179"/>
    </location>
</feature>
<evidence type="ECO:0000256" key="2">
    <source>
        <dbReference type="ARBA" id="ARBA00022473"/>
    </source>
</evidence>
<evidence type="ECO:0000313" key="15">
    <source>
        <dbReference type="EMBL" id="TRY81933.1"/>
    </source>
</evidence>
<dbReference type="CDD" id="cd06939">
    <property type="entry name" value="NR_LBD_ROR_like"/>
    <property type="match status" value="1"/>
</dbReference>
<evidence type="ECO:0000256" key="7">
    <source>
        <dbReference type="ARBA" id="ARBA00023125"/>
    </source>
</evidence>
<reference evidence="15 16" key="1">
    <citation type="journal article" date="2019" name="Sci. Data">
        <title>Hybrid genome assembly and annotation of Danionella translucida.</title>
        <authorList>
            <person name="Kadobianskyi M."/>
            <person name="Schulze L."/>
            <person name="Schuelke M."/>
            <person name="Judkewitz B."/>
        </authorList>
    </citation>
    <scope>NUCLEOTIDE SEQUENCE [LARGE SCALE GENOMIC DNA]</scope>
    <source>
        <strain evidence="15 16">Bolton</strain>
    </source>
</reference>
<evidence type="ECO:0000256" key="12">
    <source>
        <dbReference type="SAM" id="MobiDB-lite"/>
    </source>
</evidence>
<name>A0A553PW73_9TELE</name>
<dbReference type="InterPro" id="IPR001723">
    <property type="entry name" value="Nuclear_hrmn_rcpt"/>
</dbReference>
<evidence type="ECO:0000313" key="16">
    <source>
        <dbReference type="Proteomes" id="UP000316079"/>
    </source>
</evidence>
<feature type="domain" description="Nuclear receptor" evidence="13">
    <location>
        <begin position="80"/>
        <end position="155"/>
    </location>
</feature>
<comment type="caution">
    <text evidence="15">The sequence shown here is derived from an EMBL/GenBank/DDBJ whole genome shotgun (WGS) entry which is preliminary data.</text>
</comment>
<feature type="region of interest" description="Disordered" evidence="12">
    <location>
        <begin position="1"/>
        <end position="22"/>
    </location>
</feature>
<keyword evidence="16" id="KW-1185">Reference proteome</keyword>
<evidence type="ECO:0000259" key="13">
    <source>
        <dbReference type="PROSITE" id="PS51030"/>
    </source>
</evidence>